<sequence>MVILIPKFLWKTSSAEWRTIMILQLIFSLYLSVLGSYSFLFDEMNTECMISLAESVPENLTYPAGSPSHLTTYDGIMSLIGNAKHTIEIASFYWSLQAKDVYNSSSSWQGENIFKKLIDAGKNRKITIKIVQNKPNPRFPNTDTKILSKEASAIVRNLDVPKLMHAGILHTKMWLVDRKHFYVGSNNLDWRSFTQIKEMGAIVTKCSSLAQDMGKLFDVYWYLSKTEKLPSVWPNSYSTHFNKTNPLNVNFNGTNYNTYLSSSPPPFCANGRTGDIDAILDVIHSAKKFIHIAVMDYAPALIYTYPKKFWPVIDNALRTVSFNKGVEVFMMCSLWKHTKPSVYNYLTSLAALNGTGRARIQVKFFHVPSFTPEQDKIPFARVNHDKYMVTDTDAYIGTSNWSGDYFTSTGGLGIIVRPTNTKKPNLRQQLEDVFQRDWNSKYSHPVKRR</sequence>
<reference evidence="5" key="1">
    <citation type="submission" date="2025-08" db="UniProtKB">
        <authorList>
            <consortium name="RefSeq"/>
        </authorList>
    </citation>
    <scope>IDENTIFICATION</scope>
</reference>
<dbReference type="InterPro" id="IPR032803">
    <property type="entry name" value="PLDc_3"/>
</dbReference>
<keyword evidence="5" id="KW-0269">Exonuclease</keyword>
<dbReference type="PANTHER" id="PTHR10185">
    <property type="entry name" value="PHOSPHOLIPASE D - RELATED"/>
    <property type="match status" value="1"/>
</dbReference>
<keyword evidence="4" id="KW-1185">Reference proteome</keyword>
<dbReference type="Pfam" id="PF13918">
    <property type="entry name" value="PLDc_3"/>
    <property type="match status" value="1"/>
</dbReference>
<name>A0A7E6F615_9MOLL</name>
<dbReference type="GO" id="GO:0004527">
    <property type="term" value="F:exonuclease activity"/>
    <property type="evidence" value="ECO:0007669"/>
    <property type="project" value="UniProtKB-KW"/>
</dbReference>
<dbReference type="SUPFAM" id="SSF56024">
    <property type="entry name" value="Phospholipase D/nuclease"/>
    <property type="match status" value="2"/>
</dbReference>
<keyword evidence="2" id="KW-0472">Membrane</keyword>
<keyword evidence="5" id="KW-0378">Hydrolase</keyword>
<evidence type="ECO:0000256" key="1">
    <source>
        <dbReference type="ARBA" id="ARBA00008664"/>
    </source>
</evidence>
<feature type="domain" description="PLD phosphodiesterase" evidence="3">
    <location>
        <begin position="379"/>
        <end position="405"/>
    </location>
</feature>
<evidence type="ECO:0000313" key="4">
    <source>
        <dbReference type="Proteomes" id="UP000515154"/>
    </source>
</evidence>
<dbReference type="PROSITE" id="PS50035">
    <property type="entry name" value="PLD"/>
    <property type="match status" value="2"/>
</dbReference>
<protein>
    <submittedName>
        <fullName evidence="5">5'-3' exonuclease PLD3 isoform X1</fullName>
    </submittedName>
</protein>
<evidence type="ECO:0000259" key="3">
    <source>
        <dbReference type="PROSITE" id="PS50035"/>
    </source>
</evidence>
<keyword evidence="2" id="KW-0812">Transmembrane</keyword>
<dbReference type="Gene3D" id="3.30.870.10">
    <property type="entry name" value="Endonuclease Chain A"/>
    <property type="match status" value="2"/>
</dbReference>
<dbReference type="CDD" id="cd09107">
    <property type="entry name" value="PLDc_vPLD3_4_5_like_2"/>
    <property type="match status" value="1"/>
</dbReference>
<dbReference type="Proteomes" id="UP000515154">
    <property type="component" value="Linkage group LG11"/>
</dbReference>
<dbReference type="RefSeq" id="XP_036363216.1">
    <property type="nucleotide sequence ID" value="XM_036507323.1"/>
</dbReference>
<keyword evidence="2" id="KW-1133">Transmembrane helix</keyword>
<dbReference type="SMART" id="SM00155">
    <property type="entry name" value="PLDc"/>
    <property type="match status" value="2"/>
</dbReference>
<evidence type="ECO:0000256" key="2">
    <source>
        <dbReference type="SAM" id="Phobius"/>
    </source>
</evidence>
<dbReference type="PANTHER" id="PTHR10185:SF17">
    <property type="entry name" value="GM01519P-RELATED"/>
    <property type="match status" value="1"/>
</dbReference>
<dbReference type="AlphaFoldDB" id="A0A7E6F615"/>
<comment type="similarity">
    <text evidence="1">Belongs to the phospholipase D family.</text>
</comment>
<keyword evidence="5" id="KW-0540">Nuclease</keyword>
<gene>
    <name evidence="5" type="primary">LOC115217137</name>
</gene>
<feature type="domain" description="PLD phosphodiesterase" evidence="3">
    <location>
        <begin position="165"/>
        <end position="192"/>
    </location>
</feature>
<dbReference type="InterPro" id="IPR001736">
    <property type="entry name" value="PLipase_D/transphosphatidylase"/>
</dbReference>
<organism evidence="4 5">
    <name type="scientific">Octopus sinensis</name>
    <name type="common">East Asian common octopus</name>
    <dbReference type="NCBI Taxonomy" id="2607531"/>
    <lineage>
        <taxon>Eukaryota</taxon>
        <taxon>Metazoa</taxon>
        <taxon>Spiralia</taxon>
        <taxon>Lophotrochozoa</taxon>
        <taxon>Mollusca</taxon>
        <taxon>Cephalopoda</taxon>
        <taxon>Coleoidea</taxon>
        <taxon>Octopodiformes</taxon>
        <taxon>Octopoda</taxon>
        <taxon>Incirrata</taxon>
        <taxon>Octopodidae</taxon>
        <taxon>Octopus</taxon>
    </lineage>
</organism>
<dbReference type="InterPro" id="IPR050874">
    <property type="entry name" value="Diverse_PLD-related"/>
</dbReference>
<proteinExistence type="inferred from homology"/>
<feature type="transmembrane region" description="Helical" evidence="2">
    <location>
        <begin position="20"/>
        <end position="40"/>
    </location>
</feature>
<dbReference type="CDD" id="cd09106">
    <property type="entry name" value="PLDc_vPLD3_4_5_like_1"/>
    <property type="match status" value="1"/>
</dbReference>
<accession>A0A7E6F615</accession>
<evidence type="ECO:0000313" key="5">
    <source>
        <dbReference type="RefSeq" id="XP_036363216.1"/>
    </source>
</evidence>